<reference evidence="1" key="1">
    <citation type="submission" date="2025-08" db="UniProtKB">
        <authorList>
            <consortium name="Ensembl"/>
        </authorList>
    </citation>
    <scope>IDENTIFICATION</scope>
</reference>
<protein>
    <submittedName>
        <fullName evidence="1">Uncharacterized protein</fullName>
    </submittedName>
</protein>
<evidence type="ECO:0000313" key="1">
    <source>
        <dbReference type="Ensembl" id="ENSFTIP00000010993.1"/>
    </source>
</evidence>
<name>A0A8C4UC39_FALTI</name>
<dbReference type="Ensembl" id="ENSFTIT00000011475.1">
    <property type="protein sequence ID" value="ENSFTIP00000010993.1"/>
    <property type="gene ID" value="ENSFTIG00000007367.1"/>
</dbReference>
<organism evidence="1 2">
    <name type="scientific">Falco tinnunculus</name>
    <name type="common">Common kestrel</name>
    <dbReference type="NCBI Taxonomy" id="100819"/>
    <lineage>
        <taxon>Eukaryota</taxon>
        <taxon>Metazoa</taxon>
        <taxon>Chordata</taxon>
        <taxon>Craniata</taxon>
        <taxon>Vertebrata</taxon>
        <taxon>Euteleostomi</taxon>
        <taxon>Archelosauria</taxon>
        <taxon>Archosauria</taxon>
        <taxon>Dinosauria</taxon>
        <taxon>Saurischia</taxon>
        <taxon>Theropoda</taxon>
        <taxon>Coelurosauria</taxon>
        <taxon>Aves</taxon>
        <taxon>Neognathae</taxon>
        <taxon>Neoaves</taxon>
        <taxon>Telluraves</taxon>
        <taxon>Australaves</taxon>
        <taxon>Falconiformes</taxon>
        <taxon>Falconidae</taxon>
        <taxon>Falco</taxon>
    </lineage>
</organism>
<reference evidence="1" key="2">
    <citation type="submission" date="2025-09" db="UniProtKB">
        <authorList>
            <consortium name="Ensembl"/>
        </authorList>
    </citation>
    <scope>IDENTIFICATION</scope>
</reference>
<dbReference type="AlphaFoldDB" id="A0A8C4UC39"/>
<proteinExistence type="predicted"/>
<sequence length="136" mass="15159">MGRIPASRQPLNGAGVPHPGVPWGLLYPRAGDTSHGRCFQWQLVISISPCHFEQLILTCHLELICYANCFTSNNSPHLQSCGAAGLWVPAPWLFWVPPVSPGACSILWPAFWHLQLPAELFRPSRSLVLLHFPVYH</sequence>
<dbReference type="Proteomes" id="UP000694562">
    <property type="component" value="Unplaced"/>
</dbReference>
<keyword evidence="2" id="KW-1185">Reference proteome</keyword>
<accession>A0A8C4UC39</accession>
<evidence type="ECO:0000313" key="2">
    <source>
        <dbReference type="Proteomes" id="UP000694562"/>
    </source>
</evidence>